<feature type="region of interest" description="Disordered" evidence="14">
    <location>
        <begin position="712"/>
        <end position="785"/>
    </location>
</feature>
<feature type="compositionally biased region" description="Basic and acidic residues" evidence="14">
    <location>
        <begin position="2082"/>
        <end position="2091"/>
    </location>
</feature>
<feature type="compositionally biased region" description="Polar residues" evidence="14">
    <location>
        <begin position="1947"/>
        <end position="1956"/>
    </location>
</feature>
<feature type="region of interest" description="Disordered" evidence="14">
    <location>
        <begin position="1182"/>
        <end position="1447"/>
    </location>
</feature>
<dbReference type="SUPFAM" id="SSF57625">
    <property type="entry name" value="Invertebrate chitin-binding proteins"/>
    <property type="match status" value="2"/>
</dbReference>
<feature type="compositionally biased region" description="Polar residues" evidence="14">
    <location>
        <begin position="1277"/>
        <end position="1287"/>
    </location>
</feature>
<keyword evidence="13" id="KW-0175">Coiled coil</keyword>
<keyword evidence="11" id="KW-0624">Polysaccharide degradation</keyword>
<feature type="compositionally biased region" description="Polar residues" evidence="14">
    <location>
        <begin position="1543"/>
        <end position="1557"/>
    </location>
</feature>
<dbReference type="EMBL" id="KM217114">
    <property type="protein sequence ID" value="AJO25041.1"/>
    <property type="molecule type" value="mRNA"/>
</dbReference>
<dbReference type="PROSITE" id="PS50940">
    <property type="entry name" value="CHIT_BIND_II"/>
    <property type="match status" value="2"/>
</dbReference>
<dbReference type="OrthoDB" id="73875at2759"/>
<dbReference type="InterPro" id="IPR050314">
    <property type="entry name" value="Glycosyl_Hydrlase_18"/>
</dbReference>
<evidence type="ECO:0000256" key="5">
    <source>
        <dbReference type="ARBA" id="ARBA00022729"/>
    </source>
</evidence>
<dbReference type="InterPro" id="IPR001223">
    <property type="entry name" value="Glyco_hydro18_cat"/>
</dbReference>
<feature type="compositionally biased region" description="Polar residues" evidence="14">
    <location>
        <begin position="2149"/>
        <end position="2164"/>
    </location>
</feature>
<feature type="compositionally biased region" description="Polar residues" evidence="14">
    <location>
        <begin position="930"/>
        <end position="943"/>
    </location>
</feature>
<evidence type="ECO:0000256" key="2">
    <source>
        <dbReference type="ARBA" id="ARBA00009121"/>
    </source>
</evidence>
<feature type="domain" description="GH18" evidence="16">
    <location>
        <begin position="199"/>
        <end position="576"/>
    </location>
</feature>
<feature type="compositionally biased region" description="Polar residues" evidence="14">
    <location>
        <begin position="1587"/>
        <end position="1604"/>
    </location>
</feature>
<dbReference type="GO" id="GO:0008843">
    <property type="term" value="F:endochitinase activity"/>
    <property type="evidence" value="ECO:0007669"/>
    <property type="project" value="UniProtKB-EC"/>
</dbReference>
<feature type="compositionally biased region" description="Low complexity" evidence="14">
    <location>
        <begin position="1849"/>
        <end position="1867"/>
    </location>
</feature>
<feature type="compositionally biased region" description="Low complexity" evidence="14">
    <location>
        <begin position="1034"/>
        <end position="1048"/>
    </location>
</feature>
<feature type="compositionally biased region" description="Polar residues" evidence="14">
    <location>
        <begin position="606"/>
        <end position="617"/>
    </location>
</feature>
<feature type="compositionally biased region" description="Low complexity" evidence="14">
    <location>
        <begin position="944"/>
        <end position="956"/>
    </location>
</feature>
<feature type="domain" description="Chitin-binding type-2" evidence="15">
    <location>
        <begin position="648"/>
        <end position="709"/>
    </location>
</feature>
<feature type="compositionally biased region" description="Basic and acidic residues" evidence="14">
    <location>
        <begin position="1015"/>
        <end position="1031"/>
    </location>
</feature>
<feature type="compositionally biased region" description="Basic residues" evidence="14">
    <location>
        <begin position="2199"/>
        <end position="2210"/>
    </location>
</feature>
<feature type="compositionally biased region" description="Polar residues" evidence="14">
    <location>
        <begin position="1097"/>
        <end position="1118"/>
    </location>
</feature>
<dbReference type="FunFam" id="3.10.50.10:FF:000004">
    <property type="entry name" value="Chitinase 5"/>
    <property type="match status" value="1"/>
</dbReference>
<evidence type="ECO:0000313" key="17">
    <source>
        <dbReference type="EMBL" id="AJO25041.1"/>
    </source>
</evidence>
<keyword evidence="4" id="KW-0147">Chitin-binding</keyword>
<evidence type="ECO:0000256" key="6">
    <source>
        <dbReference type="ARBA" id="ARBA00022801"/>
    </source>
</evidence>
<feature type="compositionally biased region" description="Basic and acidic residues" evidence="14">
    <location>
        <begin position="1304"/>
        <end position="1331"/>
    </location>
</feature>
<keyword evidence="10 12" id="KW-0326">Glycosidase</keyword>
<feature type="region of interest" description="Disordered" evidence="14">
    <location>
        <begin position="1531"/>
        <end position="1560"/>
    </location>
</feature>
<dbReference type="InterPro" id="IPR002557">
    <property type="entry name" value="Chitin-bd_dom"/>
</dbReference>
<feature type="compositionally biased region" description="Low complexity" evidence="14">
    <location>
        <begin position="618"/>
        <end position="635"/>
    </location>
</feature>
<feature type="compositionally biased region" description="Acidic residues" evidence="14">
    <location>
        <begin position="765"/>
        <end position="784"/>
    </location>
</feature>
<dbReference type="PROSITE" id="PS51910">
    <property type="entry name" value="GH18_2"/>
    <property type="match status" value="1"/>
</dbReference>
<dbReference type="InterPro" id="IPR036508">
    <property type="entry name" value="Chitin-bd_dom_sf"/>
</dbReference>
<feature type="region of interest" description="Disordered" evidence="14">
    <location>
        <begin position="1584"/>
        <end position="1659"/>
    </location>
</feature>
<evidence type="ECO:0000256" key="7">
    <source>
        <dbReference type="ARBA" id="ARBA00023024"/>
    </source>
</evidence>
<dbReference type="InterPro" id="IPR029070">
    <property type="entry name" value="Chitinase_insertion_sf"/>
</dbReference>
<organism evidence="17">
    <name type="scientific">Nilaparvata lugens</name>
    <name type="common">Brown planthopper</name>
    <dbReference type="NCBI Taxonomy" id="108931"/>
    <lineage>
        <taxon>Eukaryota</taxon>
        <taxon>Metazoa</taxon>
        <taxon>Ecdysozoa</taxon>
        <taxon>Arthropoda</taxon>
        <taxon>Hexapoda</taxon>
        <taxon>Insecta</taxon>
        <taxon>Pterygota</taxon>
        <taxon>Neoptera</taxon>
        <taxon>Paraneoptera</taxon>
        <taxon>Hemiptera</taxon>
        <taxon>Auchenorrhyncha</taxon>
        <taxon>Fulgoroidea</taxon>
        <taxon>Delphacidae</taxon>
        <taxon>Delphacinae</taxon>
        <taxon>Nilaparvata</taxon>
    </lineage>
</organism>
<feature type="region of interest" description="Disordered" evidence="14">
    <location>
        <begin position="2329"/>
        <end position="2349"/>
    </location>
</feature>
<feature type="compositionally biased region" description="Low complexity" evidence="14">
    <location>
        <begin position="914"/>
        <end position="929"/>
    </location>
</feature>
<dbReference type="GO" id="GO:0008061">
    <property type="term" value="F:chitin binding"/>
    <property type="evidence" value="ECO:0007669"/>
    <property type="project" value="UniProtKB-KW"/>
</dbReference>
<evidence type="ECO:0000256" key="11">
    <source>
        <dbReference type="ARBA" id="ARBA00023326"/>
    </source>
</evidence>
<feature type="domain" description="Chitin-binding type-2" evidence="15">
    <location>
        <begin position="2391"/>
        <end position="2450"/>
    </location>
</feature>
<feature type="compositionally biased region" description="Basic and acidic residues" evidence="14">
    <location>
        <begin position="861"/>
        <end position="884"/>
    </location>
</feature>
<dbReference type="FunFam" id="3.20.20.80:FF:000007">
    <property type="entry name" value="Acidic mammalian chitinase"/>
    <property type="match status" value="1"/>
</dbReference>
<feature type="region of interest" description="Disordered" evidence="14">
    <location>
        <begin position="1849"/>
        <end position="1957"/>
    </location>
</feature>
<keyword evidence="8" id="KW-1015">Disulfide bond</keyword>
<feature type="region of interest" description="Disordered" evidence="14">
    <location>
        <begin position="134"/>
        <end position="154"/>
    </location>
</feature>
<feature type="region of interest" description="Disordered" evidence="14">
    <location>
        <begin position="1492"/>
        <end position="1513"/>
    </location>
</feature>
<sequence>MHPCSINSSAPVLKIGKEVGEEEEAQEQDGKKGNAEERGEEMDEERRRKTWLGMLKFIQIPNVKVKRIPTNDDSLKKVSWSWQLTQYLRLNCFREVLVEWSAFVIFMRNADSCLNIGDTWIACEMEFERERGRRRRSRRSRIEEDPGPNREGHQLSECDCLSVGQRSLRERLKMGNLLRPIPFFLLMIALCSYAAGEDKRVVCYYTNWSVYRPGTAKFSPQNINPYLCTHLIYAFGGLDKDNGLRPYDKYQDIEQGGYAKFTGLKTYNKNLKTMLAIGGWNEGSARFSPLVADEERRREFVKNVVKFLRQNHFDGLDLDWEYPAFRDGGKPRDRDNYAQLVQELREEFEKESSKTGRTRLLLTMAVPAGIEYIDKGYDIPKLNRYLDFMNILSYDYHSAFEPAVNHHSPLYSLQEDDEYNFDAELSIDYTIKHYLKSGADRDKLVLGIPTYGRSYTLFNPDSTALGSPADGPGEQGEATREKGYLAYYEICQSLNNEKDWKIEQPKLGAMGPYAYKDKQWVGYDDAFIVKEKAKYVNDKNLGGIMFWSIDNDDFRGKCHDRPYPLIEAGKEMLFGTSGKKSSSKNNIASSSQTETKTARPLRRPGQKSSKPKTASLRTTTAATTTRQTTTGNPLTTPEPPTTPDPGSDFVCKDEGFFPHPRDCKKYFWCLDSGPSNLGIVAHQFTCPSGLFFNKAADSCDFARNVLCKDKRDKAATSTATAKPTTSSSTTQQTTTASSRLKFTAATAKSTGNRYTTTTTTTTEPPPEEDDEDEVEDDYHAEEDPQTIKQLITLIKKLGGVAELEKQLENNGGSDVTNSPISKTLYNKVLTPGKFQSPYRNGPSGPQNEGLPPPAPGQDDSPYSRREKPQYVTIRRERLVDHLIDDEQEDGVEVEAERERPIKPLYSTIQRRRPSTSTEASSESTSPSTAVTKTRYSSIQRSRPSTVASDSVDTTTSRYVTLQRHRPQQLDTEEEVAEDERVSPLPFVRSRPPQDDVIEPLDDQQPTTTTQKPAKKVSDEATELRPVYEHTSELSATTTSTTTTTSPSAADDDDQLTITSTTTATTTDNSSLRTNTETTTTEGPVVSNDSDSSSPGNIASNDSDSSSPGQIPTISTEQTTAVPYQTSTITSVVTVIVEGATERQRVALGRLEEVLAEHNVTSSREQTKLKDSSAEINKIAPESSKEIAPTSKANRTGGQLRNIPRRRLNVGKVGQDSTTEPYRPSSRRFRPTSTEPSVSSERPPQTRFIPSRTRNRTSVAQGGDNAVTGRTRSFIRRPQQQDVINNSSEGDDVRPRTRSFVRKPAPQDDINKSSEREDVSPRSRDFRRKPDESTNNSEVPRRNPTRTRSRFSSRNNSTSESTPINDSSIEDTGSNEASKLNELTSTRPRSRFAIARNRGATPTTSTTTINPPTRHVFGRGRSRSTTVKPEVVTSEELTNSSQSVENTSRQRLTPYYVPIQRTSNNQYLIHHEATRNDSSEILIQMENTNVLTKSKNKTSTKESSAENTSGEILDSSSESVIVNTTDSNVLVGDESGEKVEDSIGSASGNSQEVSKSSQEVTDIPVETTTVVVDTTVTTTTEVPLVDTSGSNLTNNLEETKSNSTSKFKKQRGSAKFSLTDDSEEDASKSTEVEDNTSKEVNSGRGRKLVSADTSGKEELVSRSKFNVENFDRHKSSAKSRDISQSDHDDKVFLESVDDSGLRKRKKVVRLLPRNRNGTNETTSINDSNGKRIVTVVRPRNSVGRNSVGKENEFEVKTEQPSSTTVRSNSNFLRTSTRNRDGVQARTPDDDFLKVKTDDESTTVRNSVPRSRTKFNRNEVITNLDVNEEEFLRVNPDESFTSTVRNNVQRTPTRTTNRNNFRSRNSNSVGDVVSNLNTEEPVRNSFQRTSSRNRNVETSNSVGRDNEFSTVTDESTVRSSFQRTQSRNRNNAEGRASNIRGRYEKKEGTTLTPETSSRGRIRFRVEDDGSSLVNDNSFDDVYDENGFVVKKKKKPKVSEETGVRYEEDVGHNYRKVVVRNRVIHRKNTDKDSVRGRSRVNNEDLETGQSGRVSKKVDDDVRFENSLSSAGSKKSAVTRNRGSVRAKESLKDEVEGVDYDEEEGGEEGGHRERATNIENEIAVETESEKENTRIRIVPVRRVVSRNRSTSTEEPPTTAVSDNFTSRRYSNKFRQKEAATTTRQDPTSSQQSDSDDFAITTVRPRKFTFPKRLARPSTTLETPIAEQLQKTTERPFDSQEDNTSGSGLPDLADVGVVAIQALATVPPSNFQPVTYSTPSSLFPRRTSTVQTLIHHTIPVTSLGTGTSPQAVTAVSSSTVRSSPSLIQAVTQTHRAVPRPFSKKRPTTLAPPPKPAYITKGRTKHVDEIADYEVDYYAEPVDVPLSGKVRIHNDGYIECLDVGNFPHPFSCRKFISCAKMETEHLLGWEYTCPRGLSFDPIGGICNWSAGLGCKE</sequence>
<feature type="compositionally biased region" description="Low complexity" evidence="14">
    <location>
        <begin position="1055"/>
        <end position="1096"/>
    </location>
</feature>
<feature type="compositionally biased region" description="Low complexity" evidence="14">
    <location>
        <begin position="2176"/>
        <end position="2188"/>
    </location>
</feature>
<evidence type="ECO:0000256" key="4">
    <source>
        <dbReference type="ARBA" id="ARBA00022669"/>
    </source>
</evidence>
<keyword evidence="5" id="KW-0732">Signal</keyword>
<dbReference type="PANTHER" id="PTHR11177:SF399">
    <property type="entry name" value="CHITINASE 6, ISOFORM C"/>
    <property type="match status" value="1"/>
</dbReference>
<evidence type="ECO:0000256" key="3">
    <source>
        <dbReference type="ARBA" id="ARBA00012729"/>
    </source>
</evidence>
<evidence type="ECO:0000256" key="8">
    <source>
        <dbReference type="ARBA" id="ARBA00023157"/>
    </source>
</evidence>
<evidence type="ECO:0000256" key="12">
    <source>
        <dbReference type="RuleBase" id="RU000489"/>
    </source>
</evidence>
<evidence type="ECO:0000259" key="15">
    <source>
        <dbReference type="PROSITE" id="PS50940"/>
    </source>
</evidence>
<dbReference type="FunFam" id="2.170.140.10:FF:000005">
    <property type="entry name" value="Acidic mammalian chitinase"/>
    <property type="match status" value="1"/>
</dbReference>
<evidence type="ECO:0000259" key="16">
    <source>
        <dbReference type="PROSITE" id="PS51910"/>
    </source>
</evidence>
<dbReference type="GO" id="GO:0006032">
    <property type="term" value="P:chitin catabolic process"/>
    <property type="evidence" value="ECO:0007669"/>
    <property type="project" value="UniProtKB-KW"/>
</dbReference>
<dbReference type="SMART" id="SM00494">
    <property type="entry name" value="ChtBD2"/>
    <property type="match status" value="2"/>
</dbReference>
<comment type="catalytic activity">
    <reaction evidence="1">
        <text>Random endo-hydrolysis of N-acetyl-beta-D-glucosaminide (1-&gt;4)-beta-linkages in chitin and chitodextrins.</text>
        <dbReference type="EC" id="3.2.1.14"/>
    </reaction>
</comment>
<dbReference type="CDD" id="cd02872">
    <property type="entry name" value="GH18_chitolectin_chitotriosidase"/>
    <property type="match status" value="1"/>
</dbReference>
<feature type="compositionally biased region" description="Basic and acidic residues" evidence="14">
    <location>
        <begin position="140"/>
        <end position="154"/>
    </location>
</feature>
<feature type="compositionally biased region" description="Polar residues" evidence="14">
    <location>
        <begin position="1"/>
        <end position="10"/>
    </location>
</feature>
<feature type="compositionally biased region" description="Basic and acidic residues" evidence="14">
    <location>
        <begin position="1624"/>
        <end position="1636"/>
    </location>
</feature>
<dbReference type="PROSITE" id="PS01095">
    <property type="entry name" value="GH18_1"/>
    <property type="match status" value="1"/>
</dbReference>
<dbReference type="SUPFAM" id="SSF51445">
    <property type="entry name" value="(Trans)glycosidases"/>
    <property type="match status" value="1"/>
</dbReference>
<protein>
    <recommendedName>
        <fullName evidence="3">chitinase</fullName>
        <ecNumber evidence="3">3.2.1.14</ecNumber>
    </recommendedName>
</protein>
<dbReference type="SMART" id="SM00636">
    <property type="entry name" value="Glyco_18"/>
    <property type="match status" value="1"/>
</dbReference>
<evidence type="ECO:0000256" key="9">
    <source>
        <dbReference type="ARBA" id="ARBA00023277"/>
    </source>
</evidence>
<proteinExistence type="evidence at transcript level"/>
<dbReference type="Gene3D" id="3.20.20.80">
    <property type="entry name" value="Glycosidases"/>
    <property type="match status" value="1"/>
</dbReference>
<feature type="compositionally biased region" description="Polar residues" evidence="14">
    <location>
        <begin position="1363"/>
        <end position="1386"/>
    </location>
</feature>
<feature type="compositionally biased region" description="Low complexity" evidence="14">
    <location>
        <begin position="1400"/>
        <end position="1412"/>
    </location>
</feature>
<dbReference type="PANTHER" id="PTHR11177">
    <property type="entry name" value="CHITINASE"/>
    <property type="match status" value="1"/>
</dbReference>
<feature type="region of interest" description="Disordered" evidence="14">
    <location>
        <begin position="2022"/>
        <end position="2128"/>
    </location>
</feature>
<evidence type="ECO:0000256" key="13">
    <source>
        <dbReference type="SAM" id="Coils"/>
    </source>
</evidence>
<feature type="region of interest" description="Disordered" evidence="14">
    <location>
        <begin position="575"/>
        <end position="648"/>
    </location>
</feature>
<dbReference type="Pfam" id="PF00704">
    <property type="entry name" value="Glyco_hydro_18"/>
    <property type="match status" value="1"/>
</dbReference>
<dbReference type="InterPro" id="IPR017853">
    <property type="entry name" value="GH"/>
</dbReference>
<feature type="compositionally biased region" description="Acidic residues" evidence="14">
    <location>
        <begin position="2092"/>
        <end position="2103"/>
    </location>
</feature>
<feature type="compositionally biased region" description="Low complexity" evidence="14">
    <location>
        <begin position="1351"/>
        <end position="1362"/>
    </location>
</feature>
<feature type="region of interest" description="Disordered" evidence="14">
    <location>
        <begin position="1"/>
        <end position="46"/>
    </location>
</feature>
<dbReference type="Gene3D" id="2.170.140.10">
    <property type="entry name" value="Chitin binding domain"/>
    <property type="match status" value="2"/>
</dbReference>
<keyword evidence="6 12" id="KW-0378">Hydrolase</keyword>
<feature type="region of interest" description="Disordered" evidence="14">
    <location>
        <begin position="831"/>
        <end position="1118"/>
    </location>
</feature>
<dbReference type="GO" id="GO:0000272">
    <property type="term" value="P:polysaccharide catabolic process"/>
    <property type="evidence" value="ECO:0007669"/>
    <property type="project" value="UniProtKB-KW"/>
</dbReference>
<feature type="region of interest" description="Disordered" evidence="14">
    <location>
        <begin position="2141"/>
        <end position="2244"/>
    </location>
</feature>
<keyword evidence="7" id="KW-0146">Chitin degradation</keyword>
<name>A0A0C5CE34_NILLU</name>
<comment type="similarity">
    <text evidence="2">Belongs to the glycosyl hydrolase 18 family. Chitinase class II subfamily.</text>
</comment>
<dbReference type="SUPFAM" id="SSF54556">
    <property type="entry name" value="Chitinase insertion domain"/>
    <property type="match status" value="1"/>
</dbReference>
<dbReference type="GO" id="GO:0005576">
    <property type="term" value="C:extracellular region"/>
    <property type="evidence" value="ECO:0007669"/>
    <property type="project" value="InterPro"/>
</dbReference>
<feature type="compositionally biased region" description="Polar residues" evidence="14">
    <location>
        <begin position="1504"/>
        <end position="1513"/>
    </location>
</feature>
<feature type="compositionally biased region" description="Polar residues" evidence="14">
    <location>
        <begin position="2062"/>
        <end position="2078"/>
    </location>
</feature>
<feature type="compositionally biased region" description="Low complexity" evidence="14">
    <location>
        <begin position="715"/>
        <end position="738"/>
    </location>
</feature>
<feature type="compositionally biased region" description="Polar residues" evidence="14">
    <location>
        <begin position="1434"/>
        <end position="1447"/>
    </location>
</feature>
<feature type="coiled-coil region" evidence="13">
    <location>
        <begin position="291"/>
        <end position="354"/>
    </location>
</feature>
<feature type="compositionally biased region" description="Polar residues" evidence="14">
    <location>
        <begin position="1872"/>
        <end position="1929"/>
    </location>
</feature>
<evidence type="ECO:0000256" key="10">
    <source>
        <dbReference type="ARBA" id="ARBA00023295"/>
    </source>
</evidence>
<evidence type="ECO:0000256" key="14">
    <source>
        <dbReference type="SAM" id="MobiDB-lite"/>
    </source>
</evidence>
<dbReference type="InterPro" id="IPR001579">
    <property type="entry name" value="Glyco_hydro_18_chit_AS"/>
</dbReference>
<feature type="compositionally biased region" description="Low complexity" evidence="14">
    <location>
        <begin position="577"/>
        <end position="591"/>
    </location>
</feature>
<feature type="compositionally biased region" description="Basic and acidic residues" evidence="14">
    <location>
        <begin position="28"/>
        <end position="37"/>
    </location>
</feature>
<accession>A0A0C5CE34</accession>
<dbReference type="Pfam" id="PF01607">
    <property type="entry name" value="CBM_14"/>
    <property type="match status" value="2"/>
</dbReference>
<evidence type="ECO:0000256" key="1">
    <source>
        <dbReference type="ARBA" id="ARBA00000822"/>
    </source>
</evidence>
<dbReference type="Gene3D" id="3.10.50.10">
    <property type="match status" value="1"/>
</dbReference>
<dbReference type="InterPro" id="IPR011583">
    <property type="entry name" value="Chitinase_II/V-like_cat"/>
</dbReference>
<dbReference type="EC" id="3.2.1.14" evidence="3"/>
<keyword evidence="9" id="KW-0119">Carbohydrate metabolism</keyword>
<reference evidence="17" key="1">
    <citation type="journal article" date="2015" name="Insect Mol. Biol.">
        <title>Chitinase-like gene family in the brown planthopper, Nilaparvata lugens.</title>
        <authorList>
            <person name="Xi Y."/>
            <person name="Pan P.L."/>
            <person name="Ye Y.X."/>
            <person name="Yu B."/>
            <person name="Xu H.J."/>
            <person name="Zhang C.X."/>
        </authorList>
    </citation>
    <scope>NUCLEOTIDE SEQUENCE</scope>
    <source>
        <strain evidence="17">6</strain>
    </source>
</reference>